<evidence type="ECO:0000313" key="1">
    <source>
        <dbReference type="EMBL" id="PIS42635.1"/>
    </source>
</evidence>
<dbReference type="Gene3D" id="1.10.10.410">
    <property type="match status" value="1"/>
</dbReference>
<dbReference type="PANTHER" id="PTHR28055">
    <property type="entry name" value="ALTERED INHERITANCE OF MITOCHONDRIA PROTEIN 41, MITOCHONDRIAL"/>
    <property type="match status" value="1"/>
</dbReference>
<dbReference type="EMBL" id="PEXU01000030">
    <property type="protein sequence ID" value="PIS42635.1"/>
    <property type="molecule type" value="Genomic_DNA"/>
</dbReference>
<dbReference type="Proteomes" id="UP000231542">
    <property type="component" value="Unassembled WGS sequence"/>
</dbReference>
<dbReference type="InterPro" id="IPR019004">
    <property type="entry name" value="YqeY/Aim41"/>
</dbReference>
<accession>A0A2H0YVW8</accession>
<reference evidence="1 2" key="1">
    <citation type="submission" date="2017-09" db="EMBL/GenBank/DDBJ databases">
        <title>Depth-based differentiation of microbial function through sediment-hosted aquifers and enrichment of novel symbionts in the deep terrestrial subsurface.</title>
        <authorList>
            <person name="Probst A.J."/>
            <person name="Ladd B."/>
            <person name="Jarett J.K."/>
            <person name="Geller-Mcgrath D.E."/>
            <person name="Sieber C.M."/>
            <person name="Emerson J.B."/>
            <person name="Anantharaman K."/>
            <person name="Thomas B.C."/>
            <person name="Malmstrom R."/>
            <person name="Stieglmeier M."/>
            <person name="Klingl A."/>
            <person name="Woyke T."/>
            <person name="Ryan C.M."/>
            <person name="Banfield J.F."/>
        </authorList>
    </citation>
    <scope>NUCLEOTIDE SEQUENCE [LARGE SCALE GENOMIC DNA]</scope>
    <source>
        <strain evidence="1">CG08_land_8_20_14_0_20_40_16</strain>
    </source>
</reference>
<dbReference type="PANTHER" id="PTHR28055:SF1">
    <property type="entry name" value="ALTERED INHERITANCE OF MITOCHONDRIA PROTEIN 41, MITOCHONDRIAL"/>
    <property type="match status" value="1"/>
</dbReference>
<name>A0A2H0YVW8_9BACT</name>
<dbReference type="AlphaFoldDB" id="A0A2H0YVW8"/>
<dbReference type="Pfam" id="PF09424">
    <property type="entry name" value="YqeY"/>
    <property type="match status" value="1"/>
</dbReference>
<organism evidence="1 2">
    <name type="scientific">Candidatus Kerfeldbacteria bacterium CG08_land_8_20_14_0_20_40_16</name>
    <dbReference type="NCBI Taxonomy" id="2014244"/>
    <lineage>
        <taxon>Bacteria</taxon>
        <taxon>Candidatus Kerfeldiibacteriota</taxon>
    </lineage>
</organism>
<gene>
    <name evidence="1" type="ORF">COT24_02450</name>
</gene>
<dbReference type="Gene3D" id="1.10.1510.10">
    <property type="entry name" value="Uncharacterised protein YqeY/AIM41 PF09424, N-terminal domain"/>
    <property type="match status" value="1"/>
</dbReference>
<dbReference type="InterPro" id="IPR023168">
    <property type="entry name" value="GatB_Yqey_C_2"/>
</dbReference>
<dbReference type="GO" id="GO:0016740">
    <property type="term" value="F:transferase activity"/>
    <property type="evidence" value="ECO:0007669"/>
    <property type="project" value="UniProtKB-KW"/>
</dbReference>
<protein>
    <submittedName>
        <fullName evidence="1">Glutamyl-tRNA amidotransferase</fullName>
    </submittedName>
</protein>
<dbReference type="InterPro" id="IPR003789">
    <property type="entry name" value="Asn/Gln_tRNA_amidoTrase-B-like"/>
</dbReference>
<dbReference type="SUPFAM" id="SSF89095">
    <property type="entry name" value="GatB/YqeY motif"/>
    <property type="match status" value="1"/>
</dbReference>
<dbReference type="GO" id="GO:0016884">
    <property type="term" value="F:carbon-nitrogen ligase activity, with glutamine as amido-N-donor"/>
    <property type="evidence" value="ECO:0007669"/>
    <property type="project" value="InterPro"/>
</dbReference>
<proteinExistence type="predicted"/>
<dbReference type="InterPro" id="IPR042184">
    <property type="entry name" value="YqeY/Aim41_N"/>
</dbReference>
<keyword evidence="1" id="KW-0808">Transferase</keyword>
<comment type="caution">
    <text evidence="1">The sequence shown here is derived from an EMBL/GenBank/DDBJ whole genome shotgun (WGS) entry which is preliminary data.</text>
</comment>
<evidence type="ECO:0000313" key="2">
    <source>
        <dbReference type="Proteomes" id="UP000231542"/>
    </source>
</evidence>
<sequence length="147" mass="16653">MGLKTKLEQQLKEAIKEKNPIKLGTIRLTIAKIKNEEIAKKRELKEEEIQAVIQKEIKKRKDAQEAYQKGGRAELAQKEEAESKILKEYLPEPFSEEELEKIIQAAIKEAGAQSLKEMGKVMSIVMAQAKGRAEGKLVNEKVRQLLA</sequence>